<name>A0A4U9Y0V8_9STRE</name>
<dbReference type="SUPFAM" id="SSF48013">
    <property type="entry name" value="NusB-like"/>
    <property type="match status" value="1"/>
</dbReference>
<gene>
    <name evidence="16" type="primary">rsmB</name>
    <name evidence="16" type="ORF">NCTC5386_01755</name>
</gene>
<dbReference type="InterPro" id="IPR018314">
    <property type="entry name" value="RsmB/NOL1/NOP2-like_CS"/>
</dbReference>
<dbReference type="PROSITE" id="PS01153">
    <property type="entry name" value="NOL1_NOP2_SUN"/>
    <property type="match status" value="1"/>
</dbReference>
<keyword evidence="10 14" id="KW-0694">RNA-binding</keyword>
<organism evidence="16 17">
    <name type="scientific">Streptococcus pseudoporcinus</name>
    <dbReference type="NCBI Taxonomy" id="361101"/>
    <lineage>
        <taxon>Bacteria</taxon>
        <taxon>Bacillati</taxon>
        <taxon>Bacillota</taxon>
        <taxon>Bacilli</taxon>
        <taxon>Lactobacillales</taxon>
        <taxon>Streptococcaceae</taxon>
        <taxon>Streptococcus</taxon>
    </lineage>
</organism>
<feature type="active site" description="Nucleophile" evidence="14">
    <location>
        <position position="383"/>
    </location>
</feature>
<dbReference type="InterPro" id="IPR023267">
    <property type="entry name" value="RCMT"/>
</dbReference>
<evidence type="ECO:0000256" key="12">
    <source>
        <dbReference type="ARBA" id="ARBA00031088"/>
    </source>
</evidence>
<dbReference type="GO" id="GO:0006355">
    <property type="term" value="P:regulation of DNA-templated transcription"/>
    <property type="evidence" value="ECO:0007669"/>
    <property type="project" value="InterPro"/>
</dbReference>
<evidence type="ECO:0000256" key="1">
    <source>
        <dbReference type="ARBA" id="ARBA00002724"/>
    </source>
</evidence>
<accession>A0A4U9Y0V8</accession>
<dbReference type="PANTHER" id="PTHR22807:SF53">
    <property type="entry name" value="RIBOSOMAL RNA SMALL SUBUNIT METHYLTRANSFERASE B-RELATED"/>
    <property type="match status" value="1"/>
</dbReference>
<dbReference type="FunFam" id="1.10.940.10:FF:000006">
    <property type="entry name" value="16S rRNA (Cytosine(967)-C(5))-methyltransferase RsmB"/>
    <property type="match status" value="1"/>
</dbReference>
<dbReference type="Pfam" id="PF01189">
    <property type="entry name" value="Methyltr_RsmB-F"/>
    <property type="match status" value="1"/>
</dbReference>
<feature type="binding site" evidence="14">
    <location>
        <position position="311"/>
    </location>
    <ligand>
        <name>S-adenosyl-L-methionine</name>
        <dbReference type="ChEBI" id="CHEBI:59789"/>
    </ligand>
</feature>
<feature type="binding site" evidence="14">
    <location>
        <begin position="260"/>
        <end position="266"/>
    </location>
    <ligand>
        <name>S-adenosyl-L-methionine</name>
        <dbReference type="ChEBI" id="CHEBI:59789"/>
    </ligand>
</feature>
<protein>
    <recommendedName>
        <fullName evidence="4">16S rRNA (cytosine(967)-C(5))-methyltransferase</fullName>
        <ecNumber evidence="4">2.1.1.176</ecNumber>
    </recommendedName>
    <alternativeName>
        <fullName evidence="11">16S rRNA m5C967 methyltransferase</fullName>
    </alternativeName>
    <alternativeName>
        <fullName evidence="12">rRNA (cytosine-C(5)-)-methyltransferase RsmB</fullName>
    </alternativeName>
</protein>
<dbReference type="GO" id="GO:0003723">
    <property type="term" value="F:RNA binding"/>
    <property type="evidence" value="ECO:0007669"/>
    <property type="project" value="UniProtKB-UniRule"/>
</dbReference>
<dbReference type="GO" id="GO:0008649">
    <property type="term" value="F:rRNA methyltransferase activity"/>
    <property type="evidence" value="ECO:0007669"/>
    <property type="project" value="InterPro"/>
</dbReference>
<evidence type="ECO:0000256" key="4">
    <source>
        <dbReference type="ARBA" id="ARBA00012140"/>
    </source>
</evidence>
<reference evidence="16 17" key="1">
    <citation type="submission" date="2019-05" db="EMBL/GenBank/DDBJ databases">
        <authorList>
            <consortium name="Pathogen Informatics"/>
        </authorList>
    </citation>
    <scope>NUCLEOTIDE SEQUENCE [LARGE SCALE GENOMIC DNA]</scope>
    <source>
        <strain evidence="16 17">NCTC5386</strain>
    </source>
</reference>
<dbReference type="InterPro" id="IPR006027">
    <property type="entry name" value="NusB_RsmB_TIM44"/>
</dbReference>
<dbReference type="EC" id="2.1.1.176" evidence="4"/>
<dbReference type="FunFam" id="3.40.50.150:FF:000022">
    <property type="entry name" value="Ribosomal RNA small subunit methyltransferase B"/>
    <property type="match status" value="1"/>
</dbReference>
<dbReference type="Proteomes" id="UP000394068">
    <property type="component" value="Unassembled WGS sequence"/>
</dbReference>
<keyword evidence="5" id="KW-0963">Cytoplasm</keyword>
<keyword evidence="7 14" id="KW-0489">Methyltransferase</keyword>
<evidence type="ECO:0000259" key="15">
    <source>
        <dbReference type="PROSITE" id="PS51686"/>
    </source>
</evidence>
<dbReference type="EMBL" id="CABEHT010000001">
    <property type="protein sequence ID" value="VTS20160.1"/>
    <property type="molecule type" value="Genomic_DNA"/>
</dbReference>
<evidence type="ECO:0000256" key="3">
    <source>
        <dbReference type="ARBA" id="ARBA00007494"/>
    </source>
</evidence>
<dbReference type="Gene3D" id="3.40.50.150">
    <property type="entry name" value="Vaccinia Virus protein VP39"/>
    <property type="match status" value="1"/>
</dbReference>
<dbReference type="Gene3D" id="3.30.70.1170">
    <property type="entry name" value="Sun protein, domain 3"/>
    <property type="match status" value="1"/>
</dbReference>
<evidence type="ECO:0000256" key="5">
    <source>
        <dbReference type="ARBA" id="ARBA00022490"/>
    </source>
</evidence>
<proteinExistence type="inferred from homology"/>
<keyword evidence="8 14" id="KW-0808">Transferase</keyword>
<evidence type="ECO:0000256" key="8">
    <source>
        <dbReference type="ARBA" id="ARBA00022679"/>
    </source>
</evidence>
<comment type="catalytic activity">
    <reaction evidence="13">
        <text>cytidine(967) in 16S rRNA + S-adenosyl-L-methionine = 5-methylcytidine(967) in 16S rRNA + S-adenosyl-L-homocysteine + H(+)</text>
        <dbReference type="Rhea" id="RHEA:42748"/>
        <dbReference type="Rhea" id="RHEA-COMP:10219"/>
        <dbReference type="Rhea" id="RHEA-COMP:10220"/>
        <dbReference type="ChEBI" id="CHEBI:15378"/>
        <dbReference type="ChEBI" id="CHEBI:57856"/>
        <dbReference type="ChEBI" id="CHEBI:59789"/>
        <dbReference type="ChEBI" id="CHEBI:74483"/>
        <dbReference type="ChEBI" id="CHEBI:82748"/>
        <dbReference type="EC" id="2.1.1.176"/>
    </reaction>
</comment>
<feature type="binding site" evidence="14">
    <location>
        <position position="283"/>
    </location>
    <ligand>
        <name>S-adenosyl-L-methionine</name>
        <dbReference type="ChEBI" id="CHEBI:59789"/>
    </ligand>
</feature>
<dbReference type="Gene3D" id="1.10.940.10">
    <property type="entry name" value="NusB-like"/>
    <property type="match status" value="1"/>
</dbReference>
<dbReference type="CDD" id="cd02440">
    <property type="entry name" value="AdoMet_MTases"/>
    <property type="match status" value="1"/>
</dbReference>
<evidence type="ECO:0000256" key="14">
    <source>
        <dbReference type="PROSITE-ProRule" id="PRU01023"/>
    </source>
</evidence>
<dbReference type="Pfam" id="PF01029">
    <property type="entry name" value="NusB"/>
    <property type="match status" value="1"/>
</dbReference>
<dbReference type="GO" id="GO:0005737">
    <property type="term" value="C:cytoplasm"/>
    <property type="evidence" value="ECO:0007669"/>
    <property type="project" value="UniProtKB-SubCell"/>
</dbReference>
<dbReference type="InterPro" id="IPR029063">
    <property type="entry name" value="SAM-dependent_MTases_sf"/>
</dbReference>
<dbReference type="InterPro" id="IPR001678">
    <property type="entry name" value="MeTrfase_RsmB-F_NOP2_dom"/>
</dbReference>
<evidence type="ECO:0000256" key="2">
    <source>
        <dbReference type="ARBA" id="ARBA00004496"/>
    </source>
</evidence>
<comment type="similarity">
    <text evidence="3 14">Belongs to the class I-like SAM-binding methyltransferase superfamily. RsmB/NOP family.</text>
</comment>
<evidence type="ECO:0000313" key="16">
    <source>
        <dbReference type="EMBL" id="VTS20160.1"/>
    </source>
</evidence>
<dbReference type="AlphaFoldDB" id="A0A4U9Y0V8"/>
<evidence type="ECO:0000256" key="11">
    <source>
        <dbReference type="ARBA" id="ARBA00030399"/>
    </source>
</evidence>
<evidence type="ECO:0000256" key="9">
    <source>
        <dbReference type="ARBA" id="ARBA00022691"/>
    </source>
</evidence>
<dbReference type="PRINTS" id="PR02008">
    <property type="entry name" value="RCMTFAMILY"/>
</dbReference>
<dbReference type="SUPFAM" id="SSF53335">
    <property type="entry name" value="S-adenosyl-L-methionine-dependent methyltransferases"/>
    <property type="match status" value="1"/>
</dbReference>
<keyword evidence="9 14" id="KW-0949">S-adenosyl-L-methionine</keyword>
<dbReference type="PANTHER" id="PTHR22807">
    <property type="entry name" value="NOP2 YEAST -RELATED NOL1/NOP2/FMU SUN DOMAIN-CONTAINING"/>
    <property type="match status" value="1"/>
</dbReference>
<evidence type="ECO:0000256" key="6">
    <source>
        <dbReference type="ARBA" id="ARBA00022552"/>
    </source>
</evidence>
<dbReference type="PROSITE" id="PS51686">
    <property type="entry name" value="SAM_MT_RSMB_NOP"/>
    <property type="match status" value="1"/>
</dbReference>
<evidence type="ECO:0000256" key="10">
    <source>
        <dbReference type="ARBA" id="ARBA00022884"/>
    </source>
</evidence>
<evidence type="ECO:0000256" key="13">
    <source>
        <dbReference type="ARBA" id="ARBA00047283"/>
    </source>
</evidence>
<feature type="binding site" evidence="14">
    <location>
        <position position="330"/>
    </location>
    <ligand>
        <name>S-adenosyl-L-methionine</name>
        <dbReference type="ChEBI" id="CHEBI:59789"/>
    </ligand>
</feature>
<comment type="subcellular location">
    <subcellularLocation>
        <location evidence="2">Cytoplasm</location>
    </subcellularLocation>
</comment>
<evidence type="ECO:0000256" key="7">
    <source>
        <dbReference type="ARBA" id="ARBA00022603"/>
    </source>
</evidence>
<evidence type="ECO:0000313" key="17">
    <source>
        <dbReference type="Proteomes" id="UP000394068"/>
    </source>
</evidence>
<dbReference type="InterPro" id="IPR049560">
    <property type="entry name" value="MeTrfase_RsmB-F_NOP2_cat"/>
</dbReference>
<feature type="domain" description="SAM-dependent MTase RsmB/NOP-type" evidence="15">
    <location>
        <begin position="149"/>
        <end position="442"/>
    </location>
</feature>
<keyword evidence="6" id="KW-0698">rRNA processing</keyword>
<dbReference type="InterPro" id="IPR004573">
    <property type="entry name" value="rRNA_ssu_MeTfrase_B"/>
</dbReference>
<dbReference type="NCBIfam" id="NF011494">
    <property type="entry name" value="PRK14902.1"/>
    <property type="match status" value="1"/>
</dbReference>
<comment type="function">
    <text evidence="1">Specifically methylates the cytosine at position 967 (m5C967) of 16S rRNA.</text>
</comment>
<sequence length="443" mass="49808">MIILANNWKTKARGKALLAIEDIFDNGAYSNIALNNQLSNHSVQDKDKGLITEIVYGTIAKKITLEWYLSHYVEDREKLDKWVYYLLMLSLYQMLYLEKIPSHAIVNDAVDIAKNRGNKRGAEKYINAILRQVSAGSLPSLDSIKRKNKRYSIAYSVPIWLVKKLCEQFGDDRAIAIMESLSLHSKASIRVTNPQRFDEVRGHLEAQPSALAPTALTKTTGHFASHAYFQEGLITIQDETSQLVAPTLAIKGDENILDACSAPGGKTCHLASYLTTGKITALDIHEHKLTLVRQNAERLGVLDKIETRALDARKVHEVFANDSFDKILVDAPCSGIGLIRRKPDIKYNKDGQDLTALQNLQLEILSSVCQTIRKGGIITYSTCTIFDEENFQVIEKFLESHSNFEQVKLKHTQADIVKEGCILVTPEQYQTDGFFISQVRRIL</sequence>
<dbReference type="InterPro" id="IPR035926">
    <property type="entry name" value="NusB-like_sf"/>
</dbReference>
<dbReference type="NCBIfam" id="TIGR00563">
    <property type="entry name" value="rsmB"/>
    <property type="match status" value="1"/>
</dbReference>